<evidence type="ECO:0000313" key="2">
    <source>
        <dbReference type="EMBL" id="KAK5943928.1"/>
    </source>
</evidence>
<feature type="region of interest" description="Disordered" evidence="1">
    <location>
        <begin position="81"/>
        <end position="109"/>
    </location>
</feature>
<dbReference type="Proteomes" id="UP001334248">
    <property type="component" value="Unassembled WGS sequence"/>
</dbReference>
<comment type="caution">
    <text evidence="2">The sequence shown here is derived from an EMBL/GenBank/DDBJ whole genome shotgun (WGS) entry which is preliminary data.</text>
</comment>
<organism evidence="2 3">
    <name type="scientific">Knufia obscura</name>
    <dbReference type="NCBI Taxonomy" id="1635080"/>
    <lineage>
        <taxon>Eukaryota</taxon>
        <taxon>Fungi</taxon>
        <taxon>Dikarya</taxon>
        <taxon>Ascomycota</taxon>
        <taxon>Pezizomycotina</taxon>
        <taxon>Eurotiomycetes</taxon>
        <taxon>Chaetothyriomycetidae</taxon>
        <taxon>Chaetothyriales</taxon>
        <taxon>Trichomeriaceae</taxon>
        <taxon>Knufia</taxon>
    </lineage>
</organism>
<protein>
    <submittedName>
        <fullName evidence="2">Uncharacterized protein</fullName>
    </submittedName>
</protein>
<evidence type="ECO:0000256" key="1">
    <source>
        <dbReference type="SAM" id="MobiDB-lite"/>
    </source>
</evidence>
<dbReference type="EMBL" id="JAVHJV010000003">
    <property type="protein sequence ID" value="KAK5943928.1"/>
    <property type="molecule type" value="Genomic_DNA"/>
</dbReference>
<feature type="compositionally biased region" description="Basic and acidic residues" evidence="1">
    <location>
        <begin position="190"/>
        <end position="206"/>
    </location>
</feature>
<sequence length="346" mass="37826">MKHLSTQVATQVPASKRSTYASFRADQTFNFDNFSVERNIRKTPCTSNFSRPLSIRPTFSADDPDPGAVFILPELSRQSSFTSSWRDSDPSTARSTPSPDTPSVTHFPAAPVVLSSEDNVYTDTARYSLVTRPLKFADRMSFAMPGPSKSPDLDLSFPVEKLWAHRGERPVSSSSHRNYSRPGTANGPKDAQKDPPEDTAKARDTKPVLAPLLLTRDNRFEQPRSAPPTTTSFSDFKQGLSDRQESQGLTSLKSGPPSPALLFLQKDPYSCPLHGDKRQRPKSAGVGASPLSQETDVAGGIDFDAPVKGQGAPSIKSTKSTRSIKSIKRGLSRFKNVMKGPLRNED</sequence>
<proteinExistence type="predicted"/>
<gene>
    <name evidence="2" type="ORF">PMZ80_003209</name>
</gene>
<reference evidence="2 3" key="1">
    <citation type="journal article" date="2023" name="Res Sq">
        <title>Genomic and morphological characterization of Knufia obscura isolated from the Mars 2020 spacecraft assembly facility.</title>
        <authorList>
            <person name="Chander A.M."/>
            <person name="Teixeira M.M."/>
            <person name="Singh N.K."/>
            <person name="Williams M.P."/>
            <person name="Parker C.W."/>
            <person name="Leo P."/>
            <person name="Stajich J.E."/>
            <person name="Torok T."/>
            <person name="Tighe S."/>
            <person name="Mason C.E."/>
            <person name="Venkateswaran K."/>
        </authorList>
    </citation>
    <scope>NUCLEOTIDE SEQUENCE [LARGE SCALE GENOMIC DNA]</scope>
    <source>
        <strain evidence="2 3">CCFEE 5817</strain>
    </source>
</reference>
<feature type="compositionally biased region" description="Low complexity" evidence="1">
    <location>
        <begin position="314"/>
        <end position="324"/>
    </location>
</feature>
<feature type="compositionally biased region" description="Polar residues" evidence="1">
    <location>
        <begin position="81"/>
        <end position="104"/>
    </location>
</feature>
<dbReference type="RefSeq" id="XP_064732018.1">
    <property type="nucleotide sequence ID" value="XM_064871638.1"/>
</dbReference>
<feature type="compositionally biased region" description="Polar residues" evidence="1">
    <location>
        <begin position="171"/>
        <end position="183"/>
    </location>
</feature>
<keyword evidence="3" id="KW-1185">Reference proteome</keyword>
<dbReference type="GeneID" id="89996658"/>
<feature type="region of interest" description="Disordered" evidence="1">
    <location>
        <begin position="166"/>
        <end position="324"/>
    </location>
</feature>
<evidence type="ECO:0000313" key="3">
    <source>
        <dbReference type="Proteomes" id="UP001334248"/>
    </source>
</evidence>
<name>A0ABR0RUI3_9EURO</name>
<accession>A0ABR0RUI3</accession>